<comment type="caution">
    <text evidence="1">The sequence shown here is derived from an EMBL/GenBank/DDBJ whole genome shotgun (WGS) entry which is preliminary data.</text>
</comment>
<keyword evidence="2" id="KW-1185">Reference proteome</keyword>
<reference evidence="1" key="1">
    <citation type="journal article" date="2020" name="Stud. Mycol.">
        <title>101 Dothideomycetes genomes: a test case for predicting lifestyles and emergence of pathogens.</title>
        <authorList>
            <person name="Haridas S."/>
            <person name="Albert R."/>
            <person name="Binder M."/>
            <person name="Bloem J."/>
            <person name="Labutti K."/>
            <person name="Salamov A."/>
            <person name="Andreopoulos B."/>
            <person name="Baker S."/>
            <person name="Barry K."/>
            <person name="Bills G."/>
            <person name="Bluhm B."/>
            <person name="Cannon C."/>
            <person name="Castanera R."/>
            <person name="Culley D."/>
            <person name="Daum C."/>
            <person name="Ezra D."/>
            <person name="Gonzalez J."/>
            <person name="Henrissat B."/>
            <person name="Kuo A."/>
            <person name="Liang C."/>
            <person name="Lipzen A."/>
            <person name="Lutzoni F."/>
            <person name="Magnuson J."/>
            <person name="Mondo S."/>
            <person name="Nolan M."/>
            <person name="Ohm R."/>
            <person name="Pangilinan J."/>
            <person name="Park H.-J."/>
            <person name="Ramirez L."/>
            <person name="Alfaro M."/>
            <person name="Sun H."/>
            <person name="Tritt A."/>
            <person name="Yoshinaga Y."/>
            <person name="Zwiers L.-H."/>
            <person name="Turgeon B."/>
            <person name="Goodwin S."/>
            <person name="Spatafora J."/>
            <person name="Crous P."/>
            <person name="Grigoriev I."/>
        </authorList>
    </citation>
    <scope>NUCLEOTIDE SEQUENCE</scope>
    <source>
        <strain evidence="1">ATCC 200398</strain>
    </source>
</reference>
<accession>A0ACB6QZM3</accession>
<evidence type="ECO:0000313" key="1">
    <source>
        <dbReference type="EMBL" id="KAF2471515.1"/>
    </source>
</evidence>
<gene>
    <name evidence="1" type="ORF">BDR25DRAFT_324746</name>
</gene>
<evidence type="ECO:0000313" key="2">
    <source>
        <dbReference type="Proteomes" id="UP000799755"/>
    </source>
</evidence>
<name>A0ACB6QZM3_9PLEO</name>
<organism evidence="1 2">
    <name type="scientific">Lindgomyces ingoldianus</name>
    <dbReference type="NCBI Taxonomy" id="673940"/>
    <lineage>
        <taxon>Eukaryota</taxon>
        <taxon>Fungi</taxon>
        <taxon>Dikarya</taxon>
        <taxon>Ascomycota</taxon>
        <taxon>Pezizomycotina</taxon>
        <taxon>Dothideomycetes</taxon>
        <taxon>Pleosporomycetidae</taxon>
        <taxon>Pleosporales</taxon>
        <taxon>Lindgomycetaceae</taxon>
        <taxon>Lindgomyces</taxon>
    </lineage>
</organism>
<protein>
    <submittedName>
        <fullName evidence="1">Uncharacterized protein</fullName>
    </submittedName>
</protein>
<dbReference type="EMBL" id="MU003504">
    <property type="protein sequence ID" value="KAF2471515.1"/>
    <property type="molecule type" value="Genomic_DNA"/>
</dbReference>
<dbReference type="Proteomes" id="UP000799755">
    <property type="component" value="Unassembled WGS sequence"/>
</dbReference>
<proteinExistence type="predicted"/>
<sequence>MNKYNFFCILYCSFGALFYGYDSGLTMTSYPEFLAYFNFNATTLGALGSAYYAGNFVGIGRLSAVRIASVVSLPSTGLQTNTKSLACGIVVSLCLLYASKVSLPHVKGCVCSSISINVSYALAEWMGLSFSYISNHPGQLKWWLFISLQLLCTSIMLLIVQHRHSDALAVLSRLHRTNVNESEDNEFIPFCKREFHQIEAQIRLKQESPTWGIVAILKGPSYRKRLGIILFFLYNYQVILRGSLVIEDKIPLVLVGVWGTLGVVFPFGRRKSFFISVVGVTVGSIMLVVFWARYEQSGNTAKAVGSLALWSMFVYAYTPEILPMEICSASLGLGFATIIMLVQITSIAVETIKLYLPETTNIRLEEVAALFGDKVAITLHDLVNTSGRAGVGQKKEADMKNVDHIEEVV</sequence>